<evidence type="ECO:0000313" key="2">
    <source>
        <dbReference type="Proteomes" id="UP000281406"/>
    </source>
</evidence>
<dbReference type="EMBL" id="RJVU01040995">
    <property type="protein sequence ID" value="ROL46109.1"/>
    <property type="molecule type" value="Genomic_DNA"/>
</dbReference>
<dbReference type="AlphaFoldDB" id="A0A3N0YIQ8"/>
<name>A0A3N0YIQ8_ANAGA</name>
<accession>A0A3N0YIQ8</accession>
<gene>
    <name evidence="1" type="ORF">DPX16_18504</name>
</gene>
<organism evidence="1 2">
    <name type="scientific">Anabarilius grahami</name>
    <name type="common">Kanglang fish</name>
    <name type="synonym">Barilius grahami</name>
    <dbReference type="NCBI Taxonomy" id="495550"/>
    <lineage>
        <taxon>Eukaryota</taxon>
        <taxon>Metazoa</taxon>
        <taxon>Chordata</taxon>
        <taxon>Craniata</taxon>
        <taxon>Vertebrata</taxon>
        <taxon>Euteleostomi</taxon>
        <taxon>Actinopterygii</taxon>
        <taxon>Neopterygii</taxon>
        <taxon>Teleostei</taxon>
        <taxon>Ostariophysi</taxon>
        <taxon>Cypriniformes</taxon>
        <taxon>Xenocyprididae</taxon>
        <taxon>Xenocypridinae</taxon>
        <taxon>Xenocypridinae incertae sedis</taxon>
        <taxon>Anabarilius</taxon>
    </lineage>
</organism>
<sequence>MRLLLEGGSDMSSSPPVFLQLVCRFAQTGLKPESLRQVETNNQPISSPADNRRIKGVHLASESMEVTHAALQHLQFDA</sequence>
<dbReference type="Proteomes" id="UP000281406">
    <property type="component" value="Unassembled WGS sequence"/>
</dbReference>
<protein>
    <submittedName>
        <fullName evidence="1">Uncharacterized protein</fullName>
    </submittedName>
</protein>
<comment type="caution">
    <text evidence="1">The sequence shown here is derived from an EMBL/GenBank/DDBJ whole genome shotgun (WGS) entry which is preliminary data.</text>
</comment>
<proteinExistence type="predicted"/>
<keyword evidence="2" id="KW-1185">Reference proteome</keyword>
<reference evidence="1 2" key="1">
    <citation type="submission" date="2018-10" db="EMBL/GenBank/DDBJ databases">
        <title>Genome assembly for a Yunnan-Guizhou Plateau 3E fish, Anabarilius grahami (Regan), and its evolutionary and genetic applications.</title>
        <authorList>
            <person name="Jiang W."/>
        </authorList>
    </citation>
    <scope>NUCLEOTIDE SEQUENCE [LARGE SCALE GENOMIC DNA]</scope>
    <source>
        <strain evidence="1">AG-KIZ</strain>
        <tissue evidence="1">Muscle</tissue>
    </source>
</reference>
<evidence type="ECO:0000313" key="1">
    <source>
        <dbReference type="EMBL" id="ROL46109.1"/>
    </source>
</evidence>